<evidence type="ECO:0000256" key="1">
    <source>
        <dbReference type="SAM" id="MobiDB-lite"/>
    </source>
</evidence>
<dbReference type="InterPro" id="IPR029033">
    <property type="entry name" value="His_PPase_superfam"/>
</dbReference>
<dbReference type="InterPro" id="IPR033379">
    <property type="entry name" value="Acid_Pase_AS"/>
</dbReference>
<name>A0AAN5CXB4_9BILA</name>
<evidence type="ECO:0000313" key="2">
    <source>
        <dbReference type="EMBL" id="GMR51742.1"/>
    </source>
</evidence>
<dbReference type="PROSITE" id="PS00616">
    <property type="entry name" value="HIS_ACID_PHOSPHAT_1"/>
    <property type="match status" value="1"/>
</dbReference>
<dbReference type="GO" id="GO:0016791">
    <property type="term" value="F:phosphatase activity"/>
    <property type="evidence" value="ECO:0007669"/>
    <property type="project" value="UniProtKB-ARBA"/>
</dbReference>
<proteinExistence type="predicted"/>
<organism evidence="2 3">
    <name type="scientific">Pristionchus mayeri</name>
    <dbReference type="NCBI Taxonomy" id="1317129"/>
    <lineage>
        <taxon>Eukaryota</taxon>
        <taxon>Metazoa</taxon>
        <taxon>Ecdysozoa</taxon>
        <taxon>Nematoda</taxon>
        <taxon>Chromadorea</taxon>
        <taxon>Rhabditida</taxon>
        <taxon>Rhabditina</taxon>
        <taxon>Diplogasteromorpha</taxon>
        <taxon>Diplogasteroidea</taxon>
        <taxon>Neodiplogasteridae</taxon>
        <taxon>Pristionchus</taxon>
    </lineage>
</organism>
<dbReference type="AlphaFoldDB" id="A0AAN5CXB4"/>
<dbReference type="Gene3D" id="3.40.50.1240">
    <property type="entry name" value="Phosphoglycerate mutase-like"/>
    <property type="match status" value="1"/>
</dbReference>
<evidence type="ECO:0008006" key="4">
    <source>
        <dbReference type="Google" id="ProtNLM"/>
    </source>
</evidence>
<evidence type="ECO:0000313" key="3">
    <source>
        <dbReference type="Proteomes" id="UP001328107"/>
    </source>
</evidence>
<accession>A0AAN5CXB4</accession>
<gene>
    <name evidence="2" type="ORF">PMAYCL1PPCAC_21937</name>
</gene>
<dbReference type="Proteomes" id="UP001328107">
    <property type="component" value="Unassembled WGS sequence"/>
</dbReference>
<feature type="non-terminal residue" evidence="2">
    <location>
        <position position="131"/>
    </location>
</feature>
<dbReference type="SUPFAM" id="SSF53254">
    <property type="entry name" value="Phosphoglycerate mutase-like"/>
    <property type="match status" value="1"/>
</dbReference>
<reference evidence="3" key="1">
    <citation type="submission" date="2022-10" db="EMBL/GenBank/DDBJ databases">
        <title>Genome assembly of Pristionchus species.</title>
        <authorList>
            <person name="Yoshida K."/>
            <person name="Sommer R.J."/>
        </authorList>
    </citation>
    <scope>NUCLEOTIDE SEQUENCE [LARGE SCALE GENOMIC DNA]</scope>
    <source>
        <strain evidence="3">RS5460</strain>
    </source>
</reference>
<feature type="region of interest" description="Disordered" evidence="1">
    <location>
        <begin position="1"/>
        <end position="61"/>
    </location>
</feature>
<keyword evidence="3" id="KW-1185">Reference proteome</keyword>
<comment type="caution">
    <text evidence="2">The sequence shown here is derived from an EMBL/GenBank/DDBJ whole genome shotgun (WGS) entry which is preliminary data.</text>
</comment>
<sequence>ISDPGEPSSVPHGESSIQVPGEPSKEPFGESPETISMQKPGEPSVMAPNDNSVPAPARENPEATDKLLLIHVLTRHGDRASTGDTYITPEAEEVFYRGPGHLTDMGAEHAKQMGAAYRARYIDGYQLFNGR</sequence>
<feature type="non-terminal residue" evidence="2">
    <location>
        <position position="1"/>
    </location>
</feature>
<protein>
    <recommendedName>
        <fullName evidence="4">Phosphatase</fullName>
    </recommendedName>
</protein>
<dbReference type="EMBL" id="BTRK01000005">
    <property type="protein sequence ID" value="GMR51742.1"/>
    <property type="molecule type" value="Genomic_DNA"/>
</dbReference>